<feature type="binding site" evidence="11">
    <location>
        <position position="42"/>
    </location>
    <ligand>
        <name>[4Fe-4S] cluster</name>
        <dbReference type="ChEBI" id="CHEBI:49883"/>
    </ligand>
</feature>
<gene>
    <name evidence="11" type="primary">whiB</name>
    <name evidence="13" type="ORF">G3I39_24845</name>
</gene>
<dbReference type="GO" id="GO:0005737">
    <property type="term" value="C:cytoplasm"/>
    <property type="evidence" value="ECO:0007669"/>
    <property type="project" value="UniProtKB-SubCell"/>
</dbReference>
<keyword evidence="10 11" id="KW-0804">Transcription</keyword>
<evidence type="ECO:0000256" key="3">
    <source>
        <dbReference type="ARBA" id="ARBA00022485"/>
    </source>
</evidence>
<dbReference type="Pfam" id="PF02467">
    <property type="entry name" value="Whib"/>
    <property type="match status" value="1"/>
</dbReference>
<evidence type="ECO:0000256" key="5">
    <source>
        <dbReference type="ARBA" id="ARBA00023004"/>
    </source>
</evidence>
<sequence>MRAGQVRAPCARRRPADAAAVQGDLRGGGMSTDLAWRESALCAQTDPEAHFPEAGNSSRNAKKTCGACEVRPECLAYALSSGQRYGVWGGLGQQELRRAARRTAA</sequence>
<comment type="caution">
    <text evidence="13">The sequence shown here is derived from an EMBL/GenBank/DDBJ whole genome shotgun (WGS) entry which is preliminary data.</text>
</comment>
<keyword evidence="9 11" id="KW-1015">Disulfide bond</keyword>
<dbReference type="EMBL" id="JAAGME010001046">
    <property type="protein sequence ID" value="NEB70256.1"/>
    <property type="molecule type" value="Genomic_DNA"/>
</dbReference>
<evidence type="ECO:0000256" key="9">
    <source>
        <dbReference type="ARBA" id="ARBA00023157"/>
    </source>
</evidence>
<evidence type="ECO:0000256" key="11">
    <source>
        <dbReference type="HAMAP-Rule" id="MF_01479"/>
    </source>
</evidence>
<keyword evidence="6 11" id="KW-0411">Iron-sulfur</keyword>
<comment type="subcellular location">
    <subcellularLocation>
        <location evidence="1 11">Cytoplasm</location>
    </subcellularLocation>
</comment>
<keyword evidence="11" id="KW-0963">Cytoplasm</keyword>
<keyword evidence="5 11" id="KW-0408">Iron</keyword>
<dbReference type="PANTHER" id="PTHR38839:SF4">
    <property type="entry name" value="TRANSCRIPTIONAL REGULATOR WHIB"/>
    <property type="match status" value="1"/>
</dbReference>
<dbReference type="GO" id="GO:0047134">
    <property type="term" value="F:protein-disulfide reductase [NAD(P)H] activity"/>
    <property type="evidence" value="ECO:0007669"/>
    <property type="project" value="TreeGrafter"/>
</dbReference>
<keyword evidence="7 11" id="KW-0805">Transcription regulation</keyword>
<dbReference type="InterPro" id="IPR003482">
    <property type="entry name" value="Whib"/>
</dbReference>
<keyword evidence="8 11" id="KW-0238">DNA-binding</keyword>
<evidence type="ECO:0000259" key="12">
    <source>
        <dbReference type="PROSITE" id="PS51674"/>
    </source>
</evidence>
<dbReference type="GO" id="GO:0035731">
    <property type="term" value="F:dinitrosyl-iron complex binding"/>
    <property type="evidence" value="ECO:0007669"/>
    <property type="project" value="UniProtKB-UniRule"/>
</dbReference>
<feature type="binding site" evidence="11">
    <location>
        <position position="65"/>
    </location>
    <ligand>
        <name>[4Fe-4S] cluster</name>
        <dbReference type="ChEBI" id="CHEBI:49883"/>
    </ligand>
</feature>
<dbReference type="Proteomes" id="UP000471648">
    <property type="component" value="Unassembled WGS sequence"/>
</dbReference>
<evidence type="ECO:0000256" key="8">
    <source>
        <dbReference type="ARBA" id="ARBA00023125"/>
    </source>
</evidence>
<comment type="cofactor">
    <cofactor evidence="11">
        <name>[4Fe-4S] cluster</name>
        <dbReference type="ChEBI" id="CHEBI:49883"/>
    </cofactor>
    <text evidence="11">Binds 1 [4Fe-4S] cluster per subunit. Following nitrosylation of the [4Fe-4S] cluster binds 1 [4Fe-8(NO)] cluster per subunit.</text>
</comment>
<reference evidence="13 14" key="1">
    <citation type="submission" date="2020-01" db="EMBL/GenBank/DDBJ databases">
        <title>Insect and environment-associated Actinomycetes.</title>
        <authorList>
            <person name="Currrie C."/>
            <person name="Chevrette M."/>
            <person name="Carlson C."/>
            <person name="Stubbendieck R."/>
            <person name="Wendt-Pienkowski E."/>
        </authorList>
    </citation>
    <scope>NUCLEOTIDE SEQUENCE [LARGE SCALE GENOMIC DNA]</scope>
    <source>
        <strain evidence="13 14">SID14438</strain>
    </source>
</reference>
<name>A0A6N9VBY9_STRMI</name>
<accession>A0A6N9VBY9</accession>
<feature type="domain" description="4Fe-4S Wbl-type" evidence="12">
    <location>
        <begin position="41"/>
        <end position="98"/>
    </location>
</feature>
<organism evidence="13 14">
    <name type="scientific">Streptomyces microflavus</name>
    <name type="common">Streptomyces lipmanii</name>
    <dbReference type="NCBI Taxonomy" id="1919"/>
    <lineage>
        <taxon>Bacteria</taxon>
        <taxon>Bacillati</taxon>
        <taxon>Actinomycetota</taxon>
        <taxon>Actinomycetes</taxon>
        <taxon>Kitasatosporales</taxon>
        <taxon>Streptomycetaceae</taxon>
        <taxon>Streptomyces</taxon>
    </lineage>
</organism>
<dbReference type="InterPro" id="IPR034768">
    <property type="entry name" value="4FE4S_WBL"/>
</dbReference>
<dbReference type="GO" id="GO:0045892">
    <property type="term" value="P:negative regulation of DNA-templated transcription"/>
    <property type="evidence" value="ECO:0007669"/>
    <property type="project" value="TreeGrafter"/>
</dbReference>
<feature type="binding site" evidence="11">
    <location>
        <position position="68"/>
    </location>
    <ligand>
        <name>[4Fe-4S] cluster</name>
        <dbReference type="ChEBI" id="CHEBI:49883"/>
    </ligand>
</feature>
<dbReference type="GO" id="GO:0051539">
    <property type="term" value="F:4 iron, 4 sulfur cluster binding"/>
    <property type="evidence" value="ECO:0007669"/>
    <property type="project" value="UniProtKB-UniRule"/>
</dbReference>
<evidence type="ECO:0000256" key="6">
    <source>
        <dbReference type="ARBA" id="ARBA00023014"/>
    </source>
</evidence>
<feature type="binding site" evidence="11">
    <location>
        <position position="74"/>
    </location>
    <ligand>
        <name>[4Fe-4S] cluster</name>
        <dbReference type="ChEBI" id="CHEBI:49883"/>
    </ligand>
</feature>
<evidence type="ECO:0000313" key="14">
    <source>
        <dbReference type="Proteomes" id="UP000471648"/>
    </source>
</evidence>
<proteinExistence type="inferred from homology"/>
<dbReference type="GO" id="GO:0003677">
    <property type="term" value="F:DNA binding"/>
    <property type="evidence" value="ECO:0007669"/>
    <property type="project" value="UniProtKB-UniRule"/>
</dbReference>
<evidence type="ECO:0000313" key="13">
    <source>
        <dbReference type="EMBL" id="NEB70256.1"/>
    </source>
</evidence>
<protein>
    <recommendedName>
        <fullName evidence="11">Transcriptional regulator WhiB</fullName>
    </recommendedName>
</protein>
<evidence type="ECO:0000256" key="7">
    <source>
        <dbReference type="ARBA" id="ARBA00023015"/>
    </source>
</evidence>
<dbReference type="AlphaFoldDB" id="A0A6N9VBY9"/>
<dbReference type="HAMAP" id="MF_01479">
    <property type="entry name" value="WhiB"/>
    <property type="match status" value="1"/>
</dbReference>
<evidence type="ECO:0000256" key="2">
    <source>
        <dbReference type="ARBA" id="ARBA00006597"/>
    </source>
</evidence>
<keyword evidence="3 11" id="KW-0004">4Fe-4S</keyword>
<evidence type="ECO:0000256" key="1">
    <source>
        <dbReference type="ARBA" id="ARBA00004496"/>
    </source>
</evidence>
<evidence type="ECO:0000256" key="10">
    <source>
        <dbReference type="ARBA" id="ARBA00023163"/>
    </source>
</evidence>
<dbReference type="PANTHER" id="PTHR38839">
    <property type="entry name" value="TRANSCRIPTIONAL REGULATOR WHID-RELATED"/>
    <property type="match status" value="1"/>
</dbReference>
<comment type="similarity">
    <text evidence="2 11">Belongs to the WhiB family.</text>
</comment>
<dbReference type="GO" id="GO:0045454">
    <property type="term" value="P:cell redox homeostasis"/>
    <property type="evidence" value="ECO:0007669"/>
    <property type="project" value="TreeGrafter"/>
</dbReference>
<dbReference type="PROSITE" id="PS51674">
    <property type="entry name" value="4FE4S_WBL"/>
    <property type="match status" value="1"/>
</dbReference>
<comment type="function">
    <text evidence="11">Acts as a transcriptional regulator. Probably redox-responsive. The apo- but not holo-form probably binds DNA.</text>
</comment>
<dbReference type="GO" id="GO:0046872">
    <property type="term" value="F:metal ion binding"/>
    <property type="evidence" value="ECO:0007669"/>
    <property type="project" value="UniProtKB-KW"/>
</dbReference>
<comment type="PTM">
    <text evidence="11">Upon Fe-S cluster removal intramolecular disulfide bonds are formed.</text>
</comment>
<keyword evidence="4 11" id="KW-0479">Metal-binding</keyword>
<comment type="PTM">
    <text evidence="11">The Fe-S cluster can be nitrosylated by nitric oxide (NO).</text>
</comment>
<evidence type="ECO:0000256" key="4">
    <source>
        <dbReference type="ARBA" id="ARBA00022723"/>
    </source>
</evidence>